<name>A0A0F9H780_9ZZZZ</name>
<proteinExistence type="predicted"/>
<gene>
    <name evidence="1" type="ORF">LCGC14_1738900</name>
</gene>
<dbReference type="EMBL" id="LAZR01015882">
    <property type="protein sequence ID" value="KKM06944.1"/>
    <property type="molecule type" value="Genomic_DNA"/>
</dbReference>
<dbReference type="AlphaFoldDB" id="A0A0F9H780"/>
<reference evidence="1" key="1">
    <citation type="journal article" date="2015" name="Nature">
        <title>Complex archaea that bridge the gap between prokaryotes and eukaryotes.</title>
        <authorList>
            <person name="Spang A."/>
            <person name="Saw J.H."/>
            <person name="Jorgensen S.L."/>
            <person name="Zaremba-Niedzwiedzka K."/>
            <person name="Martijn J."/>
            <person name="Lind A.E."/>
            <person name="van Eijk R."/>
            <person name="Schleper C."/>
            <person name="Guy L."/>
            <person name="Ettema T.J."/>
        </authorList>
    </citation>
    <scope>NUCLEOTIDE SEQUENCE</scope>
</reference>
<comment type="caution">
    <text evidence="1">The sequence shown here is derived from an EMBL/GenBank/DDBJ whole genome shotgun (WGS) entry which is preliminary data.</text>
</comment>
<accession>A0A0F9H780</accession>
<evidence type="ECO:0000313" key="1">
    <source>
        <dbReference type="EMBL" id="KKM06944.1"/>
    </source>
</evidence>
<organism evidence="1">
    <name type="scientific">marine sediment metagenome</name>
    <dbReference type="NCBI Taxonomy" id="412755"/>
    <lineage>
        <taxon>unclassified sequences</taxon>
        <taxon>metagenomes</taxon>
        <taxon>ecological metagenomes</taxon>
    </lineage>
</organism>
<protein>
    <submittedName>
        <fullName evidence="1">Uncharacterized protein</fullName>
    </submittedName>
</protein>
<sequence>MASNPIFVDPYRVEQSVLIAVHSTTLAVRGWTAGADGSRIHAISAAATDAGGSTMILYHAERMTLQTAMGTGALTDSTDTCTRTSGSFITDGWLVGDRLFVHGPTTLANTFFVTLTGVAALTLTFTGSTVDTAENLPSGAILYRLAQLHLTTLAANAGNAASTDALDMLITDYPAADATPDRYLTLGANDALVFSVGTAVGASPDRVDITCWGGDY</sequence>